<dbReference type="GeneID" id="114592787"/>
<dbReference type="Pfam" id="PF00059">
    <property type="entry name" value="Lectin_C"/>
    <property type="match status" value="1"/>
</dbReference>
<dbReference type="PROSITE" id="PS50041">
    <property type="entry name" value="C_TYPE_LECTIN_2"/>
    <property type="match status" value="1"/>
</dbReference>
<comment type="subcellular location">
    <subcellularLocation>
        <location evidence="1">Cell membrane</location>
        <topology evidence="1">Single-pass type II membrane protein</topology>
    </subcellularLocation>
    <subcellularLocation>
        <location evidence="2">Secreted</location>
    </subcellularLocation>
</comment>
<dbReference type="InterPro" id="IPR016187">
    <property type="entry name" value="CTDL_fold"/>
</dbReference>
<evidence type="ECO:0000256" key="4">
    <source>
        <dbReference type="ARBA" id="ARBA00022734"/>
    </source>
</evidence>
<reference evidence="7 8" key="1">
    <citation type="journal article" date="2019" name="Proc. Natl. Acad. Sci. U.S.A.">
        <title>Regulatory changes in pterin and carotenoid genes underlie balanced color polymorphisms in the wall lizard.</title>
        <authorList>
            <person name="Andrade P."/>
            <person name="Pinho C."/>
            <person name="Perez I de Lanuza G."/>
            <person name="Afonso S."/>
            <person name="Brejcha J."/>
            <person name="Rubin C.J."/>
            <person name="Wallerman O."/>
            <person name="Pereira P."/>
            <person name="Sabatino S.J."/>
            <person name="Bellati A."/>
            <person name="Pellitteri-Rosa D."/>
            <person name="Bosakova Z."/>
            <person name="Bunikis I."/>
            <person name="Carretero M.A."/>
            <person name="Feiner N."/>
            <person name="Marsik P."/>
            <person name="Pauperio F."/>
            <person name="Salvi D."/>
            <person name="Soler L."/>
            <person name="While G.M."/>
            <person name="Uller T."/>
            <person name="Font E."/>
            <person name="Andersson L."/>
            <person name="Carneiro M."/>
        </authorList>
    </citation>
    <scope>NUCLEOTIDE SEQUENCE</scope>
</reference>
<dbReference type="GO" id="GO:0005576">
    <property type="term" value="C:extracellular region"/>
    <property type="evidence" value="ECO:0007669"/>
    <property type="project" value="UniProtKB-SubCell"/>
</dbReference>
<keyword evidence="4" id="KW-0430">Lectin</keyword>
<dbReference type="KEGG" id="pmua:114592787"/>
<keyword evidence="5" id="KW-0472">Membrane</keyword>
<evidence type="ECO:0000313" key="7">
    <source>
        <dbReference type="Ensembl" id="ENSPMRP00000014251.1"/>
    </source>
</evidence>
<dbReference type="AlphaFoldDB" id="A0A670IRA9"/>
<evidence type="ECO:0000259" key="6">
    <source>
        <dbReference type="PROSITE" id="PS50041"/>
    </source>
</evidence>
<reference evidence="7" key="2">
    <citation type="submission" date="2025-08" db="UniProtKB">
        <authorList>
            <consortium name="Ensembl"/>
        </authorList>
    </citation>
    <scope>IDENTIFICATION</scope>
</reference>
<dbReference type="PANTHER" id="PTHR45710">
    <property type="entry name" value="C-TYPE LECTIN DOMAIN-CONTAINING PROTEIN 180"/>
    <property type="match status" value="1"/>
</dbReference>
<protein>
    <submittedName>
        <fullName evidence="7">C-type lectin domain family 2 member D-like</fullName>
    </submittedName>
</protein>
<gene>
    <name evidence="7" type="primary">LOC114592787</name>
</gene>
<feature type="transmembrane region" description="Helical" evidence="5">
    <location>
        <begin position="52"/>
        <end position="74"/>
    </location>
</feature>
<evidence type="ECO:0000256" key="1">
    <source>
        <dbReference type="ARBA" id="ARBA00004401"/>
    </source>
</evidence>
<accession>A0A670IRA9</accession>
<dbReference type="InterPro" id="IPR016186">
    <property type="entry name" value="C-type_lectin-like/link_sf"/>
</dbReference>
<proteinExistence type="predicted"/>
<dbReference type="PANTHER" id="PTHR45710:SF35">
    <property type="entry name" value="C-TYPE LECTIN DOMAIN FAMILY 2 MEMBER D"/>
    <property type="match status" value="1"/>
</dbReference>
<dbReference type="Ensembl" id="ENSPMRT00000015223.1">
    <property type="protein sequence ID" value="ENSPMRP00000014251.1"/>
    <property type="gene ID" value="ENSPMRG00000009501.1"/>
</dbReference>
<organism evidence="7 8">
    <name type="scientific">Podarcis muralis</name>
    <name type="common">Wall lizard</name>
    <name type="synonym">Lacerta muralis</name>
    <dbReference type="NCBI Taxonomy" id="64176"/>
    <lineage>
        <taxon>Eukaryota</taxon>
        <taxon>Metazoa</taxon>
        <taxon>Chordata</taxon>
        <taxon>Craniata</taxon>
        <taxon>Vertebrata</taxon>
        <taxon>Euteleostomi</taxon>
        <taxon>Lepidosauria</taxon>
        <taxon>Squamata</taxon>
        <taxon>Bifurcata</taxon>
        <taxon>Unidentata</taxon>
        <taxon>Episquamata</taxon>
        <taxon>Laterata</taxon>
        <taxon>Lacertibaenia</taxon>
        <taxon>Lacertidae</taxon>
        <taxon>Podarcis</taxon>
    </lineage>
</organism>
<reference evidence="7" key="3">
    <citation type="submission" date="2025-09" db="UniProtKB">
        <authorList>
            <consortium name="Ensembl"/>
        </authorList>
    </citation>
    <scope>IDENTIFICATION</scope>
</reference>
<name>A0A670IRA9_PODMU</name>
<evidence type="ECO:0000256" key="2">
    <source>
        <dbReference type="ARBA" id="ARBA00004613"/>
    </source>
</evidence>
<dbReference type="GeneTree" id="ENSGT00940000162705"/>
<keyword evidence="3" id="KW-0964">Secreted</keyword>
<dbReference type="RefSeq" id="XP_028576888.1">
    <property type="nucleotide sequence ID" value="XM_028721055.1"/>
</dbReference>
<dbReference type="InterPro" id="IPR001304">
    <property type="entry name" value="C-type_lectin-like"/>
</dbReference>
<keyword evidence="5" id="KW-1133">Transmembrane helix</keyword>
<evidence type="ECO:0000313" key="8">
    <source>
        <dbReference type="Proteomes" id="UP000472272"/>
    </source>
</evidence>
<feature type="domain" description="C-type lectin" evidence="6">
    <location>
        <begin position="89"/>
        <end position="192"/>
    </location>
</feature>
<dbReference type="SUPFAM" id="SSF56436">
    <property type="entry name" value="C-type lectin-like"/>
    <property type="match status" value="1"/>
</dbReference>
<dbReference type="OrthoDB" id="8935730at2759"/>
<dbReference type="InterPro" id="IPR050828">
    <property type="entry name" value="C-type_lectin/matrix_domain"/>
</dbReference>
<keyword evidence="5" id="KW-0812">Transmembrane</keyword>
<dbReference type="GO" id="GO:0030246">
    <property type="term" value="F:carbohydrate binding"/>
    <property type="evidence" value="ECO:0007669"/>
    <property type="project" value="UniProtKB-KW"/>
</dbReference>
<dbReference type="GO" id="GO:0005886">
    <property type="term" value="C:plasma membrane"/>
    <property type="evidence" value="ECO:0007669"/>
    <property type="project" value="UniProtKB-SubCell"/>
</dbReference>
<evidence type="ECO:0000256" key="5">
    <source>
        <dbReference type="SAM" id="Phobius"/>
    </source>
</evidence>
<keyword evidence="8" id="KW-1185">Reference proteome</keyword>
<dbReference type="OMA" id="RCSTEHR"/>
<evidence type="ECO:0000256" key="3">
    <source>
        <dbReference type="ARBA" id="ARBA00022525"/>
    </source>
</evidence>
<dbReference type="SMART" id="SM00034">
    <property type="entry name" value="CLECT"/>
    <property type="match status" value="1"/>
</dbReference>
<dbReference type="InterPro" id="IPR033992">
    <property type="entry name" value="NKR-like_CTLD"/>
</dbReference>
<dbReference type="CDD" id="cd03593">
    <property type="entry name" value="CLECT_NK_receptors_like"/>
    <property type="match status" value="1"/>
</dbReference>
<sequence length="195" mass="21493">MSVCERAHMAAEDDHDQVGSLFVSNGPTAGRQRAVMTPRVDRTPCTRPSPQTIFIIILIVIIVILIILLGTGAVCSCKAHACPSGWKAYEQKCYYFSDVEKNWTLSQSFCASQKASLAVLESEDEMHFVMGLKGKNSFWIGVSREPGQCRKCLHGNSSALDVSGNEGNCPSLHDEPKPNFLRCSNEHHFICAKTM</sequence>
<dbReference type="Gene3D" id="3.10.100.10">
    <property type="entry name" value="Mannose-Binding Protein A, subunit A"/>
    <property type="match status" value="1"/>
</dbReference>
<dbReference type="Proteomes" id="UP000472272">
    <property type="component" value="Chromosome 2"/>
</dbReference>